<reference evidence="1 2" key="1">
    <citation type="submission" date="2020-08" db="EMBL/GenBank/DDBJ databases">
        <title>Genome sequence of Pedobacter roseus KACC 11594T.</title>
        <authorList>
            <person name="Hyun D.-W."/>
            <person name="Bae J.-W."/>
        </authorList>
    </citation>
    <scope>NUCLEOTIDE SEQUENCE [LARGE SCALE GENOMIC DNA]</scope>
    <source>
        <strain evidence="1 2">KACC 11594</strain>
    </source>
</reference>
<proteinExistence type="predicted"/>
<name>A0A7G9QHC0_9SPHI</name>
<evidence type="ECO:0000313" key="1">
    <source>
        <dbReference type="EMBL" id="QNN42745.1"/>
    </source>
</evidence>
<evidence type="ECO:0000313" key="2">
    <source>
        <dbReference type="Proteomes" id="UP000515806"/>
    </source>
</evidence>
<dbReference type="RefSeq" id="WP_131535373.1">
    <property type="nucleotide sequence ID" value="NZ_CP060723.1"/>
</dbReference>
<dbReference type="KEGG" id="proe:H9L23_01085"/>
<protein>
    <submittedName>
        <fullName evidence="1">Uncharacterized protein</fullName>
    </submittedName>
</protein>
<organism evidence="1 2">
    <name type="scientific">Pedobacter roseus</name>
    <dbReference type="NCBI Taxonomy" id="336820"/>
    <lineage>
        <taxon>Bacteria</taxon>
        <taxon>Pseudomonadati</taxon>
        <taxon>Bacteroidota</taxon>
        <taxon>Sphingobacteriia</taxon>
        <taxon>Sphingobacteriales</taxon>
        <taxon>Sphingobacteriaceae</taxon>
        <taxon>Pedobacter</taxon>
    </lineage>
</organism>
<keyword evidence="2" id="KW-1185">Reference proteome</keyword>
<dbReference type="AlphaFoldDB" id="A0A7G9QHC0"/>
<dbReference type="GeneID" id="96616537"/>
<dbReference type="Proteomes" id="UP000515806">
    <property type="component" value="Chromosome"/>
</dbReference>
<accession>A0A7G9QHC0</accession>
<sequence>MRKLLAKIDRIRASGWVTLDLKEDHPLHNLNGKRYHVESMATPDIKCRVSVMVEGKKVDLSIDDLY</sequence>
<dbReference type="EMBL" id="CP060723">
    <property type="protein sequence ID" value="QNN42745.1"/>
    <property type="molecule type" value="Genomic_DNA"/>
</dbReference>
<gene>
    <name evidence="1" type="ORF">H9L23_01085</name>
</gene>